<protein>
    <submittedName>
        <fullName evidence="1">Uncharacterized protein</fullName>
    </submittedName>
</protein>
<proteinExistence type="predicted"/>
<dbReference type="EMBL" id="MDSL01000004">
    <property type="protein sequence ID" value="PPU03514.1"/>
    <property type="molecule type" value="Genomic_DNA"/>
</dbReference>
<dbReference type="SUPFAM" id="SSF52540">
    <property type="entry name" value="P-loop containing nucleoside triphosphate hydrolases"/>
    <property type="match status" value="1"/>
</dbReference>
<accession>A0A2S7A6I1</accession>
<name>A0A2S7A6I1_9XANT</name>
<gene>
    <name evidence="1" type="ORF">XarbCFBP7409_02890</name>
</gene>
<sequence length="63" mass="6582">MSRRGSLGGEARNRVGQGVVPLGELTPRFVDGAGRLPQALALQCERVLLLVVGLPMVLTGEAV</sequence>
<reference evidence="1 2" key="1">
    <citation type="submission" date="2016-08" db="EMBL/GenBank/DDBJ databases">
        <title>Evolution of the type three secretion system and type three effector repertoires in Xanthomonas.</title>
        <authorList>
            <person name="Merda D."/>
            <person name="Briand M."/>
            <person name="Bosis E."/>
            <person name="Rousseau C."/>
            <person name="Portier P."/>
            <person name="Jacques M.-A."/>
            <person name="Fischer-Le Saux M."/>
        </authorList>
    </citation>
    <scope>NUCLEOTIDE SEQUENCE [LARGE SCALE GENOMIC DNA]</scope>
    <source>
        <strain evidence="1 2">CFBP 7409</strain>
    </source>
</reference>
<evidence type="ECO:0000313" key="1">
    <source>
        <dbReference type="EMBL" id="PPU03514.1"/>
    </source>
</evidence>
<dbReference type="Pfam" id="PF02283">
    <property type="entry name" value="CobU"/>
    <property type="match status" value="1"/>
</dbReference>
<dbReference type="UniPathway" id="UPA00148">
    <property type="reaction ID" value="UER00236"/>
</dbReference>
<dbReference type="GO" id="GO:0000166">
    <property type="term" value="F:nucleotide binding"/>
    <property type="evidence" value="ECO:0007669"/>
    <property type="project" value="InterPro"/>
</dbReference>
<dbReference type="GO" id="GO:0009236">
    <property type="term" value="P:cobalamin biosynthetic process"/>
    <property type="evidence" value="ECO:0007669"/>
    <property type="project" value="UniProtKB-UniPathway"/>
</dbReference>
<dbReference type="Gene3D" id="3.40.50.300">
    <property type="entry name" value="P-loop containing nucleotide triphosphate hydrolases"/>
    <property type="match status" value="1"/>
</dbReference>
<dbReference type="GO" id="GO:0043752">
    <property type="term" value="F:adenosylcobinamide kinase activity"/>
    <property type="evidence" value="ECO:0007669"/>
    <property type="project" value="InterPro"/>
</dbReference>
<dbReference type="AlphaFoldDB" id="A0A2S7A6I1"/>
<comment type="caution">
    <text evidence="1">The sequence shown here is derived from an EMBL/GenBank/DDBJ whole genome shotgun (WGS) entry which is preliminary data.</text>
</comment>
<dbReference type="InterPro" id="IPR003203">
    <property type="entry name" value="CobU/CobP"/>
</dbReference>
<dbReference type="Proteomes" id="UP000238049">
    <property type="component" value="Unassembled WGS sequence"/>
</dbReference>
<organism evidence="1 2">
    <name type="scientific">Xanthomonas arboricola pv. guizotiae</name>
    <dbReference type="NCBI Taxonomy" id="487867"/>
    <lineage>
        <taxon>Bacteria</taxon>
        <taxon>Pseudomonadati</taxon>
        <taxon>Pseudomonadota</taxon>
        <taxon>Gammaproteobacteria</taxon>
        <taxon>Lysobacterales</taxon>
        <taxon>Lysobacteraceae</taxon>
        <taxon>Xanthomonas</taxon>
    </lineage>
</organism>
<evidence type="ECO:0000313" key="2">
    <source>
        <dbReference type="Proteomes" id="UP000238049"/>
    </source>
</evidence>
<dbReference type="InterPro" id="IPR027417">
    <property type="entry name" value="P-loop_NTPase"/>
</dbReference>